<keyword evidence="2" id="KW-0812">Transmembrane</keyword>
<keyword evidence="2" id="KW-1133">Transmembrane helix</keyword>
<keyword evidence="4" id="KW-1185">Reference proteome</keyword>
<evidence type="ECO:0000313" key="4">
    <source>
        <dbReference type="Proteomes" id="UP000198931"/>
    </source>
</evidence>
<organism evidence="3 4">
    <name type="scientific">Halpernia frigidisoli</name>
    <dbReference type="NCBI Taxonomy" id="1125876"/>
    <lineage>
        <taxon>Bacteria</taxon>
        <taxon>Pseudomonadati</taxon>
        <taxon>Bacteroidota</taxon>
        <taxon>Flavobacteriia</taxon>
        <taxon>Flavobacteriales</taxon>
        <taxon>Weeksellaceae</taxon>
        <taxon>Chryseobacterium group</taxon>
        <taxon>Halpernia</taxon>
    </lineage>
</organism>
<dbReference type="AlphaFoldDB" id="A0A1I3DM57"/>
<gene>
    <name evidence="3" type="ORF">SAMN05443292_0571</name>
</gene>
<evidence type="ECO:0000256" key="2">
    <source>
        <dbReference type="SAM" id="Phobius"/>
    </source>
</evidence>
<keyword evidence="2" id="KW-0472">Membrane</keyword>
<evidence type="ECO:0000313" key="3">
    <source>
        <dbReference type="EMBL" id="SFH87776.1"/>
    </source>
</evidence>
<protein>
    <submittedName>
        <fullName evidence="3">Uncharacterized protein</fullName>
    </submittedName>
</protein>
<dbReference type="EMBL" id="FOQT01000001">
    <property type="protein sequence ID" value="SFH87776.1"/>
    <property type="molecule type" value="Genomic_DNA"/>
</dbReference>
<feature type="compositionally biased region" description="Basic and acidic residues" evidence="1">
    <location>
        <begin position="45"/>
        <end position="55"/>
    </location>
</feature>
<sequence>MVGKYFEYFPSKLLNMSTTIKVATGFAIATAGVFALIFLKRAKQEDAQKIKEKNSGKKSKGKNAGKKMYNKKASHNFITDGVDATGNPALQANNYNAGVQKVQHHQTGVRHH</sequence>
<proteinExistence type="predicted"/>
<reference evidence="3 4" key="1">
    <citation type="submission" date="2016-10" db="EMBL/GenBank/DDBJ databases">
        <authorList>
            <person name="de Groot N.N."/>
        </authorList>
    </citation>
    <scope>NUCLEOTIDE SEQUENCE [LARGE SCALE GENOMIC DNA]</scope>
    <source>
        <strain evidence="3 4">DSM 26000</strain>
    </source>
</reference>
<accession>A0A1I3DM57</accession>
<feature type="region of interest" description="Disordered" evidence="1">
    <location>
        <begin position="45"/>
        <end position="69"/>
    </location>
</feature>
<dbReference type="Proteomes" id="UP000198931">
    <property type="component" value="Unassembled WGS sequence"/>
</dbReference>
<feature type="transmembrane region" description="Helical" evidence="2">
    <location>
        <begin position="20"/>
        <end position="39"/>
    </location>
</feature>
<evidence type="ECO:0000256" key="1">
    <source>
        <dbReference type="SAM" id="MobiDB-lite"/>
    </source>
</evidence>
<feature type="compositionally biased region" description="Basic residues" evidence="1">
    <location>
        <begin position="56"/>
        <end position="69"/>
    </location>
</feature>
<name>A0A1I3DM57_9FLAO</name>